<dbReference type="InterPro" id="IPR000871">
    <property type="entry name" value="Beta-lactam_class-A"/>
</dbReference>
<comment type="catalytic activity">
    <reaction evidence="1">
        <text>a beta-lactam + H2O = a substituted beta-amino acid</text>
        <dbReference type="Rhea" id="RHEA:20401"/>
        <dbReference type="ChEBI" id="CHEBI:15377"/>
        <dbReference type="ChEBI" id="CHEBI:35627"/>
        <dbReference type="ChEBI" id="CHEBI:140347"/>
        <dbReference type="EC" id="3.5.2.6"/>
    </reaction>
</comment>
<accession>A0A4U1CT62</accession>
<dbReference type="PANTHER" id="PTHR35333:SF3">
    <property type="entry name" value="BETA-LACTAMASE-TYPE TRANSPEPTIDASE FOLD CONTAINING PROTEIN"/>
    <property type="match status" value="1"/>
</dbReference>
<dbReference type="EMBL" id="SWBR01000002">
    <property type="protein sequence ID" value="TKC10245.1"/>
    <property type="molecule type" value="Genomic_DNA"/>
</dbReference>
<evidence type="ECO:0000256" key="1">
    <source>
        <dbReference type="ARBA" id="ARBA00001526"/>
    </source>
</evidence>
<feature type="domain" description="Beta-lactamase class A catalytic" evidence="5">
    <location>
        <begin position="71"/>
        <end position="291"/>
    </location>
</feature>
<dbReference type="EC" id="3.5.2.6" evidence="3"/>
<evidence type="ECO:0000256" key="3">
    <source>
        <dbReference type="ARBA" id="ARBA00012865"/>
    </source>
</evidence>
<feature type="signal peptide" evidence="4">
    <location>
        <begin position="1"/>
        <end position="18"/>
    </location>
</feature>
<keyword evidence="7" id="KW-1185">Reference proteome</keyword>
<name>A0A4U1CT62_9SPHI</name>
<proteinExistence type="inferred from homology"/>
<keyword evidence="6" id="KW-0378">Hydrolase</keyword>
<dbReference type="Pfam" id="PF13354">
    <property type="entry name" value="Beta-lactamase2"/>
    <property type="match status" value="1"/>
</dbReference>
<evidence type="ECO:0000256" key="4">
    <source>
        <dbReference type="SAM" id="SignalP"/>
    </source>
</evidence>
<dbReference type="SUPFAM" id="SSF56601">
    <property type="entry name" value="beta-lactamase/transpeptidase-like"/>
    <property type="match status" value="1"/>
</dbReference>
<reference evidence="6 7" key="1">
    <citation type="submission" date="2019-04" db="EMBL/GenBank/DDBJ databases">
        <title>Pedobacter sp. RP-3-22 sp. nov., isolated from Arctic soil.</title>
        <authorList>
            <person name="Dahal R.H."/>
            <person name="Kim D.-U."/>
        </authorList>
    </citation>
    <scope>NUCLEOTIDE SEQUENCE [LARGE SCALE GENOMIC DNA]</scope>
    <source>
        <strain evidence="6 7">RP-3-22</strain>
    </source>
</reference>
<dbReference type="GO" id="GO:0046677">
    <property type="term" value="P:response to antibiotic"/>
    <property type="evidence" value="ECO:0007669"/>
    <property type="project" value="InterPro"/>
</dbReference>
<protein>
    <recommendedName>
        <fullName evidence="3">beta-lactamase</fullName>
        <ecNumber evidence="3">3.5.2.6</ecNumber>
    </recommendedName>
</protein>
<sequence>MHRLLFCLISLISTQTMAQKTDTLFLQQLMESKPELFAKILNNHNKNDVQIMYTQVNRDKNNKPSFKTFSYNYNAKRYFYPASTVKLAGVIFALERVNELKNKGLTANLTMITDSSFKGQTKVLKDESAANGKPSIAHYVKKVLLTSDNDAFNRLFEFVGRAEINSKLKKYGLTESRILNRLAIGDGDESAKHTNAINFYNGDQLIYQQAAQYDNKEYPLELTNLIVGKGYMDSKDQLVNEPYSFANKNVFTIADQLSLMKRLMMPEAYPVKERFNLSIEDYKLIYTYMSKLPTESDYPKYDPQEFWPTYAKMLFYGREKEAFLDPNIRIFNKYGDSYGFIIDNSYFVDFKNKVEYFLTAVVQSNEDGIYNDNKYEYETVCYPFMKNLGRAIYEFELNRKKKQLPDLSKFKMDYTNK</sequence>
<dbReference type="InterPro" id="IPR045155">
    <property type="entry name" value="Beta-lactam_cat"/>
</dbReference>
<dbReference type="InterPro" id="IPR012338">
    <property type="entry name" value="Beta-lactam/transpept-like"/>
</dbReference>
<dbReference type="GO" id="GO:0030655">
    <property type="term" value="P:beta-lactam antibiotic catabolic process"/>
    <property type="evidence" value="ECO:0007669"/>
    <property type="project" value="InterPro"/>
</dbReference>
<dbReference type="OrthoDB" id="1884322at2"/>
<dbReference type="PANTHER" id="PTHR35333">
    <property type="entry name" value="BETA-LACTAMASE"/>
    <property type="match status" value="1"/>
</dbReference>
<dbReference type="AlphaFoldDB" id="A0A4U1CT62"/>
<evidence type="ECO:0000259" key="5">
    <source>
        <dbReference type="Pfam" id="PF13354"/>
    </source>
</evidence>
<evidence type="ECO:0000313" key="7">
    <source>
        <dbReference type="Proteomes" id="UP000309488"/>
    </source>
</evidence>
<comment type="caution">
    <text evidence="6">The sequence shown here is derived from an EMBL/GenBank/DDBJ whole genome shotgun (WGS) entry which is preliminary data.</text>
</comment>
<organism evidence="6 7">
    <name type="scientific">Pedobacter polaris</name>
    <dbReference type="NCBI Taxonomy" id="2571273"/>
    <lineage>
        <taxon>Bacteria</taxon>
        <taxon>Pseudomonadati</taxon>
        <taxon>Bacteroidota</taxon>
        <taxon>Sphingobacteriia</taxon>
        <taxon>Sphingobacteriales</taxon>
        <taxon>Sphingobacteriaceae</taxon>
        <taxon>Pedobacter</taxon>
    </lineage>
</organism>
<feature type="chain" id="PRO_5020289871" description="beta-lactamase" evidence="4">
    <location>
        <begin position="19"/>
        <end position="417"/>
    </location>
</feature>
<evidence type="ECO:0000256" key="2">
    <source>
        <dbReference type="ARBA" id="ARBA00009009"/>
    </source>
</evidence>
<dbReference type="Gene3D" id="3.40.710.10">
    <property type="entry name" value="DD-peptidase/beta-lactamase superfamily"/>
    <property type="match status" value="1"/>
</dbReference>
<evidence type="ECO:0000313" key="6">
    <source>
        <dbReference type="EMBL" id="TKC10245.1"/>
    </source>
</evidence>
<gene>
    <name evidence="6" type="ORF">FA048_08600</name>
</gene>
<keyword evidence="4" id="KW-0732">Signal</keyword>
<dbReference type="Proteomes" id="UP000309488">
    <property type="component" value="Unassembled WGS sequence"/>
</dbReference>
<comment type="similarity">
    <text evidence="2">Belongs to the class-A beta-lactamase family.</text>
</comment>
<dbReference type="GO" id="GO:0008800">
    <property type="term" value="F:beta-lactamase activity"/>
    <property type="evidence" value="ECO:0007669"/>
    <property type="project" value="UniProtKB-EC"/>
</dbReference>